<dbReference type="EMBL" id="ACJW02000003">
    <property type="protein sequence ID" value="EEP68098.1"/>
    <property type="molecule type" value="Genomic_DNA"/>
</dbReference>
<dbReference type="HOGENOM" id="CLU_3252818_0_0_4"/>
<organism evidence="1 2">
    <name type="scientific">Kingella oralis ATCC 51147</name>
    <dbReference type="NCBI Taxonomy" id="629741"/>
    <lineage>
        <taxon>Bacteria</taxon>
        <taxon>Pseudomonadati</taxon>
        <taxon>Pseudomonadota</taxon>
        <taxon>Betaproteobacteria</taxon>
        <taxon>Neisseriales</taxon>
        <taxon>Neisseriaceae</taxon>
        <taxon>Kingella</taxon>
    </lineage>
</organism>
<dbReference type="Proteomes" id="UP000003009">
    <property type="component" value="Unassembled WGS sequence"/>
</dbReference>
<dbReference type="STRING" id="629741.GCWU000324_02350"/>
<sequence length="42" mass="4858">MFRPFLRAKRSGLHILYKLTAFCARPNISGCLLFLVFQCVIL</sequence>
<evidence type="ECO:0000313" key="1">
    <source>
        <dbReference type="EMBL" id="EEP68098.1"/>
    </source>
</evidence>
<accession>C4GJX6</accession>
<evidence type="ECO:0000313" key="2">
    <source>
        <dbReference type="Proteomes" id="UP000003009"/>
    </source>
</evidence>
<gene>
    <name evidence="1" type="ORF">GCWU000324_02350</name>
</gene>
<comment type="caution">
    <text evidence="1">The sequence shown here is derived from an EMBL/GenBank/DDBJ whole genome shotgun (WGS) entry which is preliminary data.</text>
</comment>
<reference evidence="1" key="1">
    <citation type="submission" date="2009-04" db="EMBL/GenBank/DDBJ databases">
        <authorList>
            <person name="Weinstock G."/>
            <person name="Sodergren E."/>
            <person name="Clifton S."/>
            <person name="Fulton L."/>
            <person name="Fulton B."/>
            <person name="Courtney L."/>
            <person name="Fronick C."/>
            <person name="Harrison M."/>
            <person name="Strong C."/>
            <person name="Farmer C."/>
            <person name="Delahaunty K."/>
            <person name="Markovic C."/>
            <person name="Hall O."/>
            <person name="Minx P."/>
            <person name="Tomlinson C."/>
            <person name="Mitreva M."/>
            <person name="Nelson J."/>
            <person name="Hou S."/>
            <person name="Wollam A."/>
            <person name="Pepin K.H."/>
            <person name="Johnson M."/>
            <person name="Bhonagiri V."/>
            <person name="Nash W.E."/>
            <person name="Warren W."/>
            <person name="Chinwalla A."/>
            <person name="Mardis E.R."/>
            <person name="Wilson R.K."/>
        </authorList>
    </citation>
    <scope>NUCLEOTIDE SEQUENCE [LARGE SCALE GENOMIC DNA]</scope>
    <source>
        <strain evidence="1">ATCC 51147</strain>
    </source>
</reference>
<keyword evidence="2" id="KW-1185">Reference proteome</keyword>
<protein>
    <submittedName>
        <fullName evidence="1">Uncharacterized protein</fullName>
    </submittedName>
</protein>
<proteinExistence type="predicted"/>
<dbReference type="AlphaFoldDB" id="C4GJX6"/>
<name>C4GJX6_9NEIS</name>